<evidence type="ECO:0000313" key="5">
    <source>
        <dbReference type="WormBase" id="SRAE_1000246500"/>
    </source>
</evidence>
<keyword evidence="3" id="KW-1185">Reference proteome</keyword>
<dbReference type="WormBase" id="SRAE_1000246500">
    <property type="protein sequence ID" value="SRP11159"/>
    <property type="gene ID" value="WBGene00259080"/>
</dbReference>
<dbReference type="CTD" id="36376575"/>
<dbReference type="AlphaFoldDB" id="A0A090L9R3"/>
<dbReference type="RefSeq" id="XP_024503411.1">
    <property type="nucleotide sequence ID" value="XM_024649544.1"/>
</dbReference>
<evidence type="ECO:0000313" key="3">
    <source>
        <dbReference type="Proteomes" id="UP000035682"/>
    </source>
</evidence>
<feature type="transmembrane region" description="Helical" evidence="1">
    <location>
        <begin position="20"/>
        <end position="45"/>
    </location>
</feature>
<accession>A0A090L9R3</accession>
<gene>
    <name evidence="2 4 5" type="ORF">SRAE_1000246500</name>
</gene>
<evidence type="ECO:0000313" key="2">
    <source>
        <dbReference type="EMBL" id="CEF64210.1"/>
    </source>
</evidence>
<evidence type="ECO:0000256" key="1">
    <source>
        <dbReference type="SAM" id="Phobius"/>
    </source>
</evidence>
<keyword evidence="1" id="KW-1133">Transmembrane helix</keyword>
<dbReference type="GeneID" id="36376575"/>
<sequence>MNEIRKLIPATNDWSDTTLLFVFLIFISIIIFFIYLVIFFICSIFNNSSSINDNEIDQLRRKKNRMRKAFSNSILRRDVIVEMDGNKPICSKEFYTCTTYKPIVQTDENIFSQSLIEEN</sequence>
<dbReference type="Proteomes" id="UP000035682">
    <property type="component" value="Unplaced"/>
</dbReference>
<organism evidence="2">
    <name type="scientific">Strongyloides ratti</name>
    <name type="common">Parasitic roundworm</name>
    <dbReference type="NCBI Taxonomy" id="34506"/>
    <lineage>
        <taxon>Eukaryota</taxon>
        <taxon>Metazoa</taxon>
        <taxon>Ecdysozoa</taxon>
        <taxon>Nematoda</taxon>
        <taxon>Chromadorea</taxon>
        <taxon>Rhabditida</taxon>
        <taxon>Tylenchina</taxon>
        <taxon>Panagrolaimomorpha</taxon>
        <taxon>Strongyloidoidea</taxon>
        <taxon>Strongyloididae</taxon>
        <taxon>Strongyloides</taxon>
    </lineage>
</organism>
<name>A0A090L9R3_STRRB</name>
<keyword evidence="1" id="KW-0812">Transmembrane</keyword>
<keyword evidence="1" id="KW-0472">Membrane</keyword>
<evidence type="ECO:0000313" key="4">
    <source>
        <dbReference type="WBParaSite" id="SRAE_1000246500.1"/>
    </source>
</evidence>
<protein>
    <submittedName>
        <fullName evidence="2 4">Uncharacterized protein</fullName>
    </submittedName>
</protein>
<reference evidence="2 3" key="1">
    <citation type="submission" date="2014-09" db="EMBL/GenBank/DDBJ databases">
        <authorList>
            <person name="Martin A.A."/>
        </authorList>
    </citation>
    <scope>NUCLEOTIDE SEQUENCE</scope>
    <source>
        <strain evidence="3">ED321</strain>
        <strain evidence="2">ED321 Heterogonic</strain>
    </source>
</reference>
<proteinExistence type="predicted"/>
<dbReference type="EMBL" id="LN609528">
    <property type="protein sequence ID" value="CEF64210.1"/>
    <property type="molecule type" value="Genomic_DNA"/>
</dbReference>
<dbReference type="WBParaSite" id="SRAE_1000246500.1">
    <property type="protein sequence ID" value="SRAE_1000246500.1"/>
    <property type="gene ID" value="WBGene00259080"/>
</dbReference>
<reference evidence="4" key="2">
    <citation type="submission" date="2020-12" db="UniProtKB">
        <authorList>
            <consortium name="WormBaseParasite"/>
        </authorList>
    </citation>
    <scope>IDENTIFICATION</scope>
</reference>